<gene>
    <name evidence="1" type="ORF">A8U91_04112</name>
</gene>
<dbReference type="AlphaFoldDB" id="A0A1B8NYH5"/>
<organism evidence="1 2">
    <name type="scientific">Halomonas elongata</name>
    <dbReference type="NCBI Taxonomy" id="2746"/>
    <lineage>
        <taxon>Bacteria</taxon>
        <taxon>Pseudomonadati</taxon>
        <taxon>Pseudomonadota</taxon>
        <taxon>Gammaproteobacteria</taxon>
        <taxon>Oceanospirillales</taxon>
        <taxon>Halomonadaceae</taxon>
        <taxon>Halomonas</taxon>
    </lineage>
</organism>
<proteinExistence type="predicted"/>
<evidence type="ECO:0000313" key="2">
    <source>
        <dbReference type="Proteomes" id="UP000092504"/>
    </source>
</evidence>
<sequence>MTLENVPLIRTHKINGGKAYPPDKLAKLFQREKIECPTRYGVMDVALQRRVFRHLVGKRPGPREPSANTPRVPVAVLHKKRRLLRGCLTM</sequence>
<name>A0A1B8NYH5_HALEL</name>
<dbReference type="EMBL" id="MAJD01000002">
    <property type="protein sequence ID" value="OBX35042.1"/>
    <property type="molecule type" value="Genomic_DNA"/>
</dbReference>
<reference evidence="1 2" key="1">
    <citation type="submission" date="2016-06" db="EMBL/GenBank/DDBJ databases">
        <title>Genome sequence of halotolerant plant growth promoting strain of Halomonas elongata HEK1 isolated from salterns of Rann of Kutch, Gujarat, India.</title>
        <authorList>
            <person name="Gaba S."/>
            <person name="Singh R.N."/>
            <person name="Abrol S."/>
            <person name="Kaushik R."/>
            <person name="Saxena A.K."/>
        </authorList>
    </citation>
    <scope>NUCLEOTIDE SEQUENCE [LARGE SCALE GENOMIC DNA]</scope>
    <source>
        <strain evidence="1 2">HEK1</strain>
    </source>
</reference>
<evidence type="ECO:0000313" key="1">
    <source>
        <dbReference type="EMBL" id="OBX35042.1"/>
    </source>
</evidence>
<dbReference type="Proteomes" id="UP000092504">
    <property type="component" value="Unassembled WGS sequence"/>
</dbReference>
<accession>A0A1B8NYH5</accession>
<protein>
    <submittedName>
        <fullName evidence="1">Uncharacterized protein</fullName>
    </submittedName>
</protein>
<comment type="caution">
    <text evidence="1">The sequence shown here is derived from an EMBL/GenBank/DDBJ whole genome shotgun (WGS) entry which is preliminary data.</text>
</comment>